<evidence type="ECO:0000256" key="1">
    <source>
        <dbReference type="SAM" id="MobiDB-lite"/>
    </source>
</evidence>
<organism evidence="2 3">
    <name type="scientific">Kineosporia succinea</name>
    <dbReference type="NCBI Taxonomy" id="84632"/>
    <lineage>
        <taxon>Bacteria</taxon>
        <taxon>Bacillati</taxon>
        <taxon>Actinomycetota</taxon>
        <taxon>Actinomycetes</taxon>
        <taxon>Kineosporiales</taxon>
        <taxon>Kineosporiaceae</taxon>
        <taxon>Kineosporia</taxon>
    </lineage>
</organism>
<accession>A0ABT9P3W3</accession>
<gene>
    <name evidence="2" type="ORF">J2S57_003130</name>
</gene>
<keyword evidence="3" id="KW-1185">Reference proteome</keyword>
<dbReference type="EMBL" id="JAUSQZ010000001">
    <property type="protein sequence ID" value="MDP9827381.1"/>
    <property type="molecule type" value="Genomic_DNA"/>
</dbReference>
<comment type="caution">
    <text evidence="2">The sequence shown here is derived from an EMBL/GenBank/DDBJ whole genome shotgun (WGS) entry which is preliminary data.</text>
</comment>
<dbReference type="Proteomes" id="UP001235712">
    <property type="component" value="Unassembled WGS sequence"/>
</dbReference>
<sequence length="89" mass="9557">MRTLKPMNGSLRSESRVAEPHPAGLAAIPSQAGAHTHCRSCLAPAPQDLYRVVGAWSVINGVALWDCENCARERILEIEAGQDVRGVGH</sequence>
<evidence type="ECO:0000313" key="2">
    <source>
        <dbReference type="EMBL" id="MDP9827381.1"/>
    </source>
</evidence>
<name>A0ABT9P3W3_9ACTN</name>
<protein>
    <submittedName>
        <fullName evidence="2">Uncharacterized protein</fullName>
    </submittedName>
</protein>
<evidence type="ECO:0000313" key="3">
    <source>
        <dbReference type="Proteomes" id="UP001235712"/>
    </source>
</evidence>
<reference evidence="2 3" key="1">
    <citation type="submission" date="2023-07" db="EMBL/GenBank/DDBJ databases">
        <title>Sequencing the genomes of 1000 actinobacteria strains.</title>
        <authorList>
            <person name="Klenk H.-P."/>
        </authorList>
    </citation>
    <scope>NUCLEOTIDE SEQUENCE [LARGE SCALE GENOMIC DNA]</scope>
    <source>
        <strain evidence="2 3">DSM 44388</strain>
    </source>
</reference>
<proteinExistence type="predicted"/>
<feature type="region of interest" description="Disordered" evidence="1">
    <location>
        <begin position="1"/>
        <end position="21"/>
    </location>
</feature>